<sequence length="154" mass="17058">MTRTVENNDPISAKEGMVYITIEGKIYEYAELLKFEANVKYTKADVKAIGKRMKGGKIVGAEGTGSMTVYYHRPEMREMALEYVRTGKSPIFDAQVVNSDAASSAGNQTALLKNIVPDGAVIALLDGESDDLLKEDIDFTFDDFDFLERFRAIA</sequence>
<dbReference type="Pfam" id="PF09393">
    <property type="entry name" value="DUF2001"/>
    <property type="match status" value="1"/>
</dbReference>
<protein>
    <recommendedName>
        <fullName evidence="3">Phage tail protein</fullName>
    </recommendedName>
</protein>
<dbReference type="Gene3D" id="2.30.110.40">
    <property type="entry name" value="Phage tail tube protein"/>
    <property type="match status" value="1"/>
</dbReference>
<dbReference type="InterPro" id="IPR038628">
    <property type="entry name" value="XkdM-like_sf"/>
</dbReference>
<proteinExistence type="predicted"/>
<keyword evidence="2" id="KW-1185">Reference proteome</keyword>
<reference evidence="1 2" key="1">
    <citation type="submission" date="2024-06" db="EMBL/GenBank/DDBJ databases">
        <title>Sorghum-associated microbial communities from plants grown in Nebraska, USA.</title>
        <authorList>
            <person name="Schachtman D."/>
        </authorList>
    </citation>
    <scope>NUCLEOTIDE SEQUENCE [LARGE SCALE GENOMIC DNA]</scope>
    <source>
        <strain evidence="1 2">1288</strain>
    </source>
</reference>
<comment type="caution">
    <text evidence="1">The sequence shown here is derived from an EMBL/GenBank/DDBJ whole genome shotgun (WGS) entry which is preliminary data.</text>
</comment>
<dbReference type="SUPFAM" id="SSF69279">
    <property type="entry name" value="Phage tail proteins"/>
    <property type="match status" value="1"/>
</dbReference>
<evidence type="ECO:0008006" key="3">
    <source>
        <dbReference type="Google" id="ProtNLM"/>
    </source>
</evidence>
<evidence type="ECO:0000313" key="1">
    <source>
        <dbReference type="EMBL" id="MET3657834.1"/>
    </source>
</evidence>
<dbReference type="EMBL" id="JBEPME010000004">
    <property type="protein sequence ID" value="MET3657834.1"/>
    <property type="molecule type" value="Genomic_DNA"/>
</dbReference>
<evidence type="ECO:0000313" key="2">
    <source>
        <dbReference type="Proteomes" id="UP001549104"/>
    </source>
</evidence>
<name>A0ABV2K9T4_SPOPS</name>
<dbReference type="RefSeq" id="WP_354313569.1">
    <property type="nucleotide sequence ID" value="NZ_JBEPME010000004.1"/>
</dbReference>
<dbReference type="Proteomes" id="UP001549104">
    <property type="component" value="Unassembled WGS sequence"/>
</dbReference>
<gene>
    <name evidence="1" type="ORF">ABIC55_002931</name>
</gene>
<organism evidence="1 2">
    <name type="scientific">Sporosarcina psychrophila</name>
    <name type="common">Bacillus psychrophilus</name>
    <dbReference type="NCBI Taxonomy" id="1476"/>
    <lineage>
        <taxon>Bacteria</taxon>
        <taxon>Bacillati</taxon>
        <taxon>Bacillota</taxon>
        <taxon>Bacilli</taxon>
        <taxon>Bacillales</taxon>
        <taxon>Caryophanaceae</taxon>
        <taxon>Sporosarcina</taxon>
    </lineage>
</organism>
<dbReference type="InterPro" id="IPR018989">
    <property type="entry name" value="DUF2001"/>
</dbReference>
<accession>A0ABV2K9T4</accession>